<reference evidence="1" key="1">
    <citation type="journal article" date="2021" name="PeerJ">
        <title>Extensive microbial diversity within the chicken gut microbiome revealed by metagenomics and culture.</title>
        <authorList>
            <person name="Gilroy R."/>
            <person name="Ravi A."/>
            <person name="Getino M."/>
            <person name="Pursley I."/>
            <person name="Horton D.L."/>
            <person name="Alikhan N.F."/>
            <person name="Baker D."/>
            <person name="Gharbi K."/>
            <person name="Hall N."/>
            <person name="Watson M."/>
            <person name="Adriaenssens E.M."/>
            <person name="Foster-Nyarko E."/>
            <person name="Jarju S."/>
            <person name="Secka A."/>
            <person name="Antonio M."/>
            <person name="Oren A."/>
            <person name="Chaudhuri R.R."/>
            <person name="La Ragione R."/>
            <person name="Hildebrand F."/>
            <person name="Pallen M.J."/>
        </authorList>
    </citation>
    <scope>NUCLEOTIDE SEQUENCE</scope>
    <source>
        <strain evidence="1">USAMLcec2-132</strain>
    </source>
</reference>
<sequence length="439" mass="49950">MFERKGEARIKRANTDWWINEKAVVGMNGMTYIAYVTDMGEIHVKEISAKCSLTPSRDICICRMNCNYSDEHNAPSICILENGRIMVAYTGHGATHTMKYRITREPFDITTFGPERVLIYEKSITYAQLFENTRKHELWLFARVDGVTWEFRYSPDEGENWSKPTVFLASDAGGLFYFDIHKMTVPDNGELREQWVFALYGHPRISKDHTIRSGIFDEDGFLLSMDGERTGMNLYGKEKEGKALTGMLDLTKLAVVYASPEGTTVRLLAVSATRPYRVGLAAFVLNRPETAVYYSASWKQGSWRLSEPIAPVGEFLAPGQMDGSQTYVGGMAYYYGVGEAGLHPSDERGTSGTNRIYLARADETAWYLESYVTHDLGKTYEPERTIRKIPKTEQELKLWRPVVPLYAQDNLPVYWHEGTYTAHTGGWHCDVVMDIEFDL</sequence>
<proteinExistence type="predicted"/>
<protein>
    <submittedName>
        <fullName evidence="1">BNR repeat-containing protein</fullName>
    </submittedName>
</protein>
<name>A0A9D2SP23_9FIRM</name>
<dbReference type="EMBL" id="DWWS01000002">
    <property type="protein sequence ID" value="HJC22110.1"/>
    <property type="molecule type" value="Genomic_DNA"/>
</dbReference>
<organism evidence="1 2">
    <name type="scientific">Candidatus Eisenbergiella merdavium</name>
    <dbReference type="NCBI Taxonomy" id="2838551"/>
    <lineage>
        <taxon>Bacteria</taxon>
        <taxon>Bacillati</taxon>
        <taxon>Bacillota</taxon>
        <taxon>Clostridia</taxon>
        <taxon>Lachnospirales</taxon>
        <taxon>Lachnospiraceae</taxon>
        <taxon>Eisenbergiella</taxon>
    </lineage>
</organism>
<dbReference type="Pfam" id="PF15892">
    <property type="entry name" value="BNR_4"/>
    <property type="match status" value="1"/>
</dbReference>
<accession>A0A9D2SP23</accession>
<comment type="caution">
    <text evidence="1">The sequence shown here is derived from an EMBL/GenBank/DDBJ whole genome shotgun (WGS) entry which is preliminary data.</text>
</comment>
<dbReference type="InterPro" id="IPR036278">
    <property type="entry name" value="Sialidase_sf"/>
</dbReference>
<dbReference type="AlphaFoldDB" id="A0A9D2SP23"/>
<reference evidence="1" key="2">
    <citation type="submission" date="2021-04" db="EMBL/GenBank/DDBJ databases">
        <authorList>
            <person name="Gilroy R."/>
        </authorList>
    </citation>
    <scope>NUCLEOTIDE SEQUENCE</scope>
    <source>
        <strain evidence="1">USAMLcec2-132</strain>
    </source>
</reference>
<gene>
    <name evidence="1" type="ORF">H9761_00205</name>
</gene>
<evidence type="ECO:0000313" key="1">
    <source>
        <dbReference type="EMBL" id="HJC22110.1"/>
    </source>
</evidence>
<dbReference type="SUPFAM" id="SSF50939">
    <property type="entry name" value="Sialidases"/>
    <property type="match status" value="1"/>
</dbReference>
<dbReference type="Proteomes" id="UP000823891">
    <property type="component" value="Unassembled WGS sequence"/>
</dbReference>
<evidence type="ECO:0000313" key="2">
    <source>
        <dbReference type="Proteomes" id="UP000823891"/>
    </source>
</evidence>